<keyword evidence="7 10" id="KW-0675">Receptor</keyword>
<comment type="subcellular location">
    <subcellularLocation>
        <location evidence="1">Cell membrane</location>
        <topology evidence="1">Multi-pass membrane protein</topology>
    </subcellularLocation>
</comment>
<feature type="transmembrane region" description="Helical" evidence="11">
    <location>
        <begin position="117"/>
        <end position="137"/>
    </location>
</feature>
<keyword evidence="3 10" id="KW-0812">Transmembrane</keyword>
<proteinExistence type="inferred from homology"/>
<organism evidence="13">
    <name type="scientific">Capitella teleta</name>
    <name type="common">Polychaete worm</name>
    <dbReference type="NCBI Taxonomy" id="283909"/>
    <lineage>
        <taxon>Eukaryota</taxon>
        <taxon>Metazoa</taxon>
        <taxon>Spiralia</taxon>
        <taxon>Lophotrochozoa</taxon>
        <taxon>Annelida</taxon>
        <taxon>Polychaeta</taxon>
        <taxon>Sedentaria</taxon>
        <taxon>Scolecida</taxon>
        <taxon>Capitellidae</taxon>
        <taxon>Capitella</taxon>
    </lineage>
</organism>
<dbReference type="OrthoDB" id="5965749at2759"/>
<evidence type="ECO:0000256" key="8">
    <source>
        <dbReference type="ARBA" id="ARBA00023180"/>
    </source>
</evidence>
<dbReference type="PROSITE" id="PS50262">
    <property type="entry name" value="G_PROTEIN_RECEP_F1_2"/>
    <property type="match status" value="1"/>
</dbReference>
<feature type="transmembrane region" description="Helical" evidence="11">
    <location>
        <begin position="221"/>
        <end position="245"/>
    </location>
</feature>
<comment type="similarity">
    <text evidence="10">Belongs to the G-protein coupled receptor 1 family.</text>
</comment>
<dbReference type="InterPro" id="IPR000276">
    <property type="entry name" value="GPCR_Rhodpsn"/>
</dbReference>
<evidence type="ECO:0000313" key="15">
    <source>
        <dbReference type="Proteomes" id="UP000014760"/>
    </source>
</evidence>
<keyword evidence="15" id="KW-1185">Reference proteome</keyword>
<dbReference type="Pfam" id="PF00001">
    <property type="entry name" value="7tm_1"/>
    <property type="match status" value="1"/>
</dbReference>
<evidence type="ECO:0000256" key="3">
    <source>
        <dbReference type="ARBA" id="ARBA00022692"/>
    </source>
</evidence>
<dbReference type="OMA" id="ILMNTAR"/>
<feature type="transmembrane region" description="Helical" evidence="11">
    <location>
        <begin position="157"/>
        <end position="183"/>
    </location>
</feature>
<dbReference type="SMART" id="SM01381">
    <property type="entry name" value="7TM_GPCR_Srsx"/>
    <property type="match status" value="1"/>
</dbReference>
<evidence type="ECO:0000313" key="14">
    <source>
        <dbReference type="EnsemblMetazoa" id="CapteP120704"/>
    </source>
</evidence>
<dbReference type="EMBL" id="AMQN01009115">
    <property type="status" value="NOT_ANNOTATED_CDS"/>
    <property type="molecule type" value="Genomic_DNA"/>
</dbReference>
<dbReference type="PANTHER" id="PTHR24246">
    <property type="entry name" value="OLFACTORY RECEPTOR AND ADENOSINE RECEPTOR"/>
    <property type="match status" value="1"/>
</dbReference>
<evidence type="ECO:0000256" key="5">
    <source>
        <dbReference type="ARBA" id="ARBA00023040"/>
    </source>
</evidence>
<evidence type="ECO:0000256" key="2">
    <source>
        <dbReference type="ARBA" id="ARBA00022475"/>
    </source>
</evidence>
<keyword evidence="6 11" id="KW-0472">Membrane</keyword>
<dbReference type="InterPro" id="IPR017452">
    <property type="entry name" value="GPCR_Rhodpsn_7TM"/>
</dbReference>
<keyword evidence="2" id="KW-1003">Cell membrane</keyword>
<accession>R7U749</accession>
<dbReference type="EnsemblMetazoa" id="CapteT120704">
    <property type="protein sequence ID" value="CapteP120704"/>
    <property type="gene ID" value="CapteG120704"/>
</dbReference>
<dbReference type="PROSITE" id="PS00237">
    <property type="entry name" value="G_PROTEIN_RECEP_F1_1"/>
    <property type="match status" value="1"/>
</dbReference>
<dbReference type="GO" id="GO:0005886">
    <property type="term" value="C:plasma membrane"/>
    <property type="evidence" value="ECO:0007669"/>
    <property type="project" value="UniProtKB-SubCell"/>
</dbReference>
<dbReference type="AlphaFoldDB" id="R7U749"/>
<feature type="transmembrane region" description="Helical" evidence="11">
    <location>
        <begin position="265"/>
        <end position="283"/>
    </location>
</feature>
<evidence type="ECO:0000256" key="9">
    <source>
        <dbReference type="ARBA" id="ARBA00023224"/>
    </source>
</evidence>
<keyword evidence="4 11" id="KW-1133">Transmembrane helix</keyword>
<evidence type="ECO:0000256" key="10">
    <source>
        <dbReference type="RuleBase" id="RU000688"/>
    </source>
</evidence>
<reference evidence="13 15" key="2">
    <citation type="journal article" date="2013" name="Nature">
        <title>Insights into bilaterian evolution from three spiralian genomes.</title>
        <authorList>
            <person name="Simakov O."/>
            <person name="Marletaz F."/>
            <person name="Cho S.J."/>
            <person name="Edsinger-Gonzales E."/>
            <person name="Havlak P."/>
            <person name="Hellsten U."/>
            <person name="Kuo D.H."/>
            <person name="Larsson T."/>
            <person name="Lv J."/>
            <person name="Arendt D."/>
            <person name="Savage R."/>
            <person name="Osoegawa K."/>
            <person name="de Jong P."/>
            <person name="Grimwood J."/>
            <person name="Chapman J.A."/>
            <person name="Shapiro H."/>
            <person name="Aerts A."/>
            <person name="Otillar R.P."/>
            <person name="Terry A.Y."/>
            <person name="Boore J.L."/>
            <person name="Grigoriev I.V."/>
            <person name="Lindberg D.R."/>
            <person name="Seaver E.C."/>
            <person name="Weisblat D.A."/>
            <person name="Putnam N.H."/>
            <person name="Rokhsar D.S."/>
        </authorList>
    </citation>
    <scope>NUCLEOTIDE SEQUENCE</scope>
    <source>
        <strain evidence="13 15">I ESC-2004</strain>
    </source>
</reference>
<evidence type="ECO:0000256" key="6">
    <source>
        <dbReference type="ARBA" id="ARBA00023136"/>
    </source>
</evidence>
<feature type="domain" description="G-protein coupled receptors family 1 profile" evidence="12">
    <location>
        <begin position="14"/>
        <end position="281"/>
    </location>
</feature>
<dbReference type="PRINTS" id="PR00237">
    <property type="entry name" value="GPCRRHODOPSN"/>
</dbReference>
<name>R7U749_CAPTE</name>
<dbReference type="GO" id="GO:0004930">
    <property type="term" value="F:G protein-coupled receptor activity"/>
    <property type="evidence" value="ECO:0007669"/>
    <property type="project" value="UniProtKB-KW"/>
</dbReference>
<evidence type="ECO:0000256" key="1">
    <source>
        <dbReference type="ARBA" id="ARBA00004651"/>
    </source>
</evidence>
<evidence type="ECO:0000256" key="4">
    <source>
        <dbReference type="ARBA" id="ARBA00022989"/>
    </source>
</evidence>
<dbReference type="CDD" id="cd00637">
    <property type="entry name" value="7tm_classA_rhodopsin-like"/>
    <property type="match status" value="1"/>
</dbReference>
<dbReference type="Proteomes" id="UP000014760">
    <property type="component" value="Unassembled WGS sequence"/>
</dbReference>
<protein>
    <recommendedName>
        <fullName evidence="12">G-protein coupled receptors family 1 profile domain-containing protein</fullName>
    </recommendedName>
</protein>
<dbReference type="SUPFAM" id="SSF81321">
    <property type="entry name" value="Family A G protein-coupled receptor-like"/>
    <property type="match status" value="1"/>
</dbReference>
<dbReference type="PANTHER" id="PTHR24246:SF27">
    <property type="entry name" value="ADENOSINE RECEPTOR, ISOFORM A"/>
    <property type="match status" value="1"/>
</dbReference>
<reference evidence="14" key="3">
    <citation type="submission" date="2015-06" db="UniProtKB">
        <authorList>
            <consortium name="EnsemblMetazoa"/>
        </authorList>
    </citation>
    <scope>IDENTIFICATION</scope>
</reference>
<dbReference type="STRING" id="283909.R7U749"/>
<evidence type="ECO:0000259" key="12">
    <source>
        <dbReference type="PROSITE" id="PS50262"/>
    </source>
</evidence>
<feature type="transmembrane region" description="Helical" evidence="11">
    <location>
        <begin position="6"/>
        <end position="23"/>
    </location>
</feature>
<dbReference type="Gene3D" id="1.20.1070.10">
    <property type="entry name" value="Rhodopsin 7-helix transmembrane proteins"/>
    <property type="match status" value="1"/>
</dbReference>
<keyword evidence="8" id="KW-0325">Glycoprotein</keyword>
<dbReference type="EMBL" id="KB304646">
    <property type="protein sequence ID" value="ELU01804.1"/>
    <property type="molecule type" value="Genomic_DNA"/>
</dbReference>
<reference evidence="15" key="1">
    <citation type="submission" date="2012-12" db="EMBL/GenBank/DDBJ databases">
        <authorList>
            <person name="Hellsten U."/>
            <person name="Grimwood J."/>
            <person name="Chapman J.A."/>
            <person name="Shapiro H."/>
            <person name="Aerts A."/>
            <person name="Otillar R.P."/>
            <person name="Terry A.Y."/>
            <person name="Boore J.L."/>
            <person name="Simakov O."/>
            <person name="Marletaz F."/>
            <person name="Cho S.-J."/>
            <person name="Edsinger-Gonzales E."/>
            <person name="Havlak P."/>
            <person name="Kuo D.-H."/>
            <person name="Larsson T."/>
            <person name="Lv J."/>
            <person name="Arendt D."/>
            <person name="Savage R."/>
            <person name="Osoegawa K."/>
            <person name="de Jong P."/>
            <person name="Lindberg D.R."/>
            <person name="Seaver E.C."/>
            <person name="Weisblat D.A."/>
            <person name="Putnam N.H."/>
            <person name="Grigoriev I.V."/>
            <person name="Rokhsar D.S."/>
        </authorList>
    </citation>
    <scope>NUCLEOTIDE SEQUENCE</scope>
    <source>
        <strain evidence="15">I ESC-2004</strain>
    </source>
</reference>
<evidence type="ECO:0000313" key="13">
    <source>
        <dbReference type="EMBL" id="ELU01804.1"/>
    </source>
</evidence>
<dbReference type="HOGENOM" id="CLU_009579_11_5_1"/>
<evidence type="ECO:0000256" key="7">
    <source>
        <dbReference type="ARBA" id="ARBA00023170"/>
    </source>
</evidence>
<sequence>MVCALIVVLVGIPGNLITILAYFKYDQLHSPTNLLICSQSIGDLFTCLTGPIFVVLNYTEIGQALASSNKYLCLAGLGMVLTSLQSSIINIMALGTERFIAVYFSLNYYNWVTDRNVKIAVVAIWTVVISINCLPVFGWNVWQPGTPCMSVNVYPQIFFQVLFIIPSMGCLLVCALGNSAIAFMAIRRQRAIAAAVMAPNSNQSTEEANIKSGNEFKVTKMLLLVVGCFYASWLPWITLNSIFFSLPSSWKKNGVPKGVLVAYEYSKTVLAANTLFNPFIYGWRNKLFRDAYYKLLGIRRSEGEP</sequence>
<gene>
    <name evidence="13" type="ORF">CAPTEDRAFT_120704</name>
</gene>
<evidence type="ECO:0000256" key="11">
    <source>
        <dbReference type="SAM" id="Phobius"/>
    </source>
</evidence>
<keyword evidence="9 10" id="KW-0807">Transducer</keyword>
<keyword evidence="5 10" id="KW-0297">G-protein coupled receptor</keyword>